<proteinExistence type="inferred from homology"/>
<name>A0A3B1DZC7_9ZZZZ</name>
<comment type="subcellular location">
    <subcellularLocation>
        <location evidence="1">Cytoplasm</location>
    </subcellularLocation>
</comment>
<dbReference type="CDD" id="cd00140">
    <property type="entry name" value="beta_clamp"/>
    <property type="match status" value="1"/>
</dbReference>
<evidence type="ECO:0000256" key="4">
    <source>
        <dbReference type="ARBA" id="ARBA00022679"/>
    </source>
</evidence>
<comment type="similarity">
    <text evidence="2">Belongs to the beta sliding clamp family.</text>
</comment>
<organism evidence="12">
    <name type="scientific">hydrothermal vent metagenome</name>
    <dbReference type="NCBI Taxonomy" id="652676"/>
    <lineage>
        <taxon>unclassified sequences</taxon>
        <taxon>metagenomes</taxon>
        <taxon>ecological metagenomes</taxon>
    </lineage>
</organism>
<protein>
    <submittedName>
        <fullName evidence="12">DNA polymerase III beta subunit</fullName>
        <ecNumber evidence="12">2.7.7.7</ecNumber>
    </submittedName>
</protein>
<keyword evidence="6" id="KW-0235">DNA replication</keyword>
<keyword evidence="8" id="KW-0238">DNA-binding</keyword>
<evidence type="ECO:0000256" key="1">
    <source>
        <dbReference type="ARBA" id="ARBA00004496"/>
    </source>
</evidence>
<evidence type="ECO:0000256" key="3">
    <source>
        <dbReference type="ARBA" id="ARBA00022490"/>
    </source>
</evidence>
<dbReference type="SUPFAM" id="SSF55979">
    <property type="entry name" value="DNA clamp"/>
    <property type="match status" value="3"/>
</dbReference>
<evidence type="ECO:0000256" key="5">
    <source>
        <dbReference type="ARBA" id="ARBA00022695"/>
    </source>
</evidence>
<dbReference type="SMART" id="SM00480">
    <property type="entry name" value="POL3Bc"/>
    <property type="match status" value="1"/>
</dbReference>
<dbReference type="EC" id="2.7.7.7" evidence="12"/>
<keyword evidence="5 12" id="KW-0548">Nucleotidyltransferase</keyword>
<dbReference type="Pfam" id="PF02768">
    <property type="entry name" value="DNA_pol3_beta_3"/>
    <property type="match status" value="1"/>
</dbReference>
<dbReference type="GO" id="GO:0008408">
    <property type="term" value="F:3'-5' exonuclease activity"/>
    <property type="evidence" value="ECO:0007669"/>
    <property type="project" value="InterPro"/>
</dbReference>
<dbReference type="NCBIfam" id="TIGR00663">
    <property type="entry name" value="dnan"/>
    <property type="match status" value="1"/>
</dbReference>
<dbReference type="GO" id="GO:0009360">
    <property type="term" value="C:DNA polymerase III complex"/>
    <property type="evidence" value="ECO:0007669"/>
    <property type="project" value="InterPro"/>
</dbReference>
<evidence type="ECO:0000256" key="8">
    <source>
        <dbReference type="ARBA" id="ARBA00023125"/>
    </source>
</evidence>
<dbReference type="InterPro" id="IPR022635">
    <property type="entry name" value="DNA_polIII_beta_C"/>
</dbReference>
<feature type="domain" description="DNA polymerase III beta sliding clamp C-terminal" evidence="11">
    <location>
        <begin position="249"/>
        <end position="366"/>
    </location>
</feature>
<feature type="domain" description="DNA polymerase III beta sliding clamp N-terminal" evidence="9">
    <location>
        <begin position="1"/>
        <end position="118"/>
    </location>
</feature>
<evidence type="ECO:0000259" key="11">
    <source>
        <dbReference type="Pfam" id="PF02768"/>
    </source>
</evidence>
<evidence type="ECO:0000256" key="6">
    <source>
        <dbReference type="ARBA" id="ARBA00022705"/>
    </source>
</evidence>
<evidence type="ECO:0000256" key="7">
    <source>
        <dbReference type="ARBA" id="ARBA00022932"/>
    </source>
</evidence>
<dbReference type="InterPro" id="IPR001001">
    <property type="entry name" value="DNA_polIII_beta"/>
</dbReference>
<dbReference type="Pfam" id="PF00712">
    <property type="entry name" value="DNA_pol3_beta"/>
    <property type="match status" value="1"/>
</dbReference>
<evidence type="ECO:0000256" key="2">
    <source>
        <dbReference type="ARBA" id="ARBA00010752"/>
    </source>
</evidence>
<dbReference type="InterPro" id="IPR046938">
    <property type="entry name" value="DNA_clamp_sf"/>
</dbReference>
<dbReference type="PIRSF" id="PIRSF000804">
    <property type="entry name" value="DNA_pol_III_b"/>
    <property type="match status" value="1"/>
</dbReference>
<dbReference type="InterPro" id="IPR022634">
    <property type="entry name" value="DNA_polIII_beta_N"/>
</dbReference>
<evidence type="ECO:0000259" key="9">
    <source>
        <dbReference type="Pfam" id="PF00712"/>
    </source>
</evidence>
<keyword evidence="4 12" id="KW-0808">Transferase</keyword>
<sequence length="370" mass="40990">MKIHCHRAELANAFQTVGTVVPTRTPKEILKNVKLQVENGIATLIGTDQEVGIRYQIPGVEVEAGGEVLLPSARIISILRELQEDKVNLELDGDIIWIRSGQSEFQLAAQNPEEFPEVAGFDAENVVVVQGKVFKEAIRRTIFATDMESSRYALGGVLMVFEGDGFKMVATDSRRLALVEATYLSQNIEGLQELKPVIPRGAVQLIERSILEDDSEIKLAIRENDVLVQCGHATIYARLVEGRFPNYANVIPKDVENVIDLVAGQFYSIVRQSQIVTNEESRGVTFHFKDGLISLESKAAEIGQSKIELPISNEGIDISITFDPRYVADFLKVLEPETQFQFKLKDSDSAAMMTVGETFSYVIMPLSPGT</sequence>
<dbReference type="AlphaFoldDB" id="A0A3B1DZC7"/>
<feature type="domain" description="DNA polymerase III beta sliding clamp central" evidence="10">
    <location>
        <begin position="129"/>
        <end position="246"/>
    </location>
</feature>
<accession>A0A3B1DZC7</accession>
<keyword evidence="3" id="KW-0963">Cytoplasm</keyword>
<evidence type="ECO:0000313" key="12">
    <source>
        <dbReference type="EMBL" id="VAX41914.1"/>
    </source>
</evidence>
<dbReference type="Gene3D" id="3.10.150.10">
    <property type="entry name" value="DNA Polymerase III, subunit A, domain 2"/>
    <property type="match status" value="1"/>
</dbReference>
<dbReference type="PANTHER" id="PTHR30478:SF0">
    <property type="entry name" value="BETA SLIDING CLAMP"/>
    <property type="match status" value="1"/>
</dbReference>
<dbReference type="GO" id="GO:0006271">
    <property type="term" value="P:DNA strand elongation involved in DNA replication"/>
    <property type="evidence" value="ECO:0007669"/>
    <property type="project" value="TreeGrafter"/>
</dbReference>
<dbReference type="GO" id="GO:0003887">
    <property type="term" value="F:DNA-directed DNA polymerase activity"/>
    <property type="evidence" value="ECO:0007669"/>
    <property type="project" value="UniProtKB-KW"/>
</dbReference>
<dbReference type="Pfam" id="PF02767">
    <property type="entry name" value="DNA_pol3_beta_2"/>
    <property type="match status" value="1"/>
</dbReference>
<dbReference type="PANTHER" id="PTHR30478">
    <property type="entry name" value="DNA POLYMERASE III SUBUNIT BETA"/>
    <property type="match status" value="1"/>
</dbReference>
<dbReference type="InterPro" id="IPR022637">
    <property type="entry name" value="DNA_polIII_beta_cen"/>
</dbReference>
<reference evidence="12" key="1">
    <citation type="submission" date="2018-06" db="EMBL/GenBank/DDBJ databases">
        <authorList>
            <person name="Zhirakovskaya E."/>
        </authorList>
    </citation>
    <scope>NUCLEOTIDE SEQUENCE</scope>
</reference>
<keyword evidence="7" id="KW-0239">DNA-directed DNA polymerase</keyword>
<dbReference type="Gene3D" id="3.70.10.10">
    <property type="match status" value="1"/>
</dbReference>
<dbReference type="EMBL" id="UOGL01000599">
    <property type="protein sequence ID" value="VAX41914.1"/>
    <property type="molecule type" value="Genomic_DNA"/>
</dbReference>
<evidence type="ECO:0000259" key="10">
    <source>
        <dbReference type="Pfam" id="PF02767"/>
    </source>
</evidence>
<dbReference type="GO" id="GO:0005737">
    <property type="term" value="C:cytoplasm"/>
    <property type="evidence" value="ECO:0007669"/>
    <property type="project" value="UniProtKB-SubCell"/>
</dbReference>
<gene>
    <name evidence="12" type="ORF">MNBD_PLANCTO02-1012</name>
</gene>
<dbReference type="GO" id="GO:0003677">
    <property type="term" value="F:DNA binding"/>
    <property type="evidence" value="ECO:0007669"/>
    <property type="project" value="UniProtKB-KW"/>
</dbReference>